<protein>
    <submittedName>
        <fullName evidence="4">Aste57867_24220 protein</fullName>
    </submittedName>
</protein>
<feature type="transmembrane region" description="Helical" evidence="2">
    <location>
        <begin position="447"/>
        <end position="469"/>
    </location>
</feature>
<feature type="transmembrane region" description="Helical" evidence="2">
    <location>
        <begin position="533"/>
        <end position="556"/>
    </location>
</feature>
<keyword evidence="2" id="KW-0812">Transmembrane</keyword>
<name>A0A485LPT6_9STRA</name>
<proteinExistence type="predicted"/>
<evidence type="ECO:0000256" key="2">
    <source>
        <dbReference type="SAM" id="Phobius"/>
    </source>
</evidence>
<dbReference type="AlphaFoldDB" id="A0A485LPT6"/>
<evidence type="ECO:0000313" key="4">
    <source>
        <dbReference type="EMBL" id="VFU00861.1"/>
    </source>
</evidence>
<sequence length="698" mass="74254">MTNTPGPARSSVGKTAPTTTTSASHHGVTDGVRGASHGDRGSAGSAGRNESGKPNEKSTSCQILARVGSNVSAGLLIFLPIVTLAVLVTQGMFDRLVVSVNTQTTGLYWANYGKSCVLAASGWVPNTGSCDAASSAVTPAPAFAAIGTAMAQQLAAEMAEAGGTLHITTCIIGGTAAVGWANLQFVVGYDYFPDCLPTAPQDVAGMAMLETTIRDNHADGLYFLTLYSDLDPTMTILSYANSDGTFQNVMANPKRTLFTASGGIETDSLGGDYIIFSRPLGERYRVMGYCLTEIEELSQVRGTYGLTGWSQGKHSKHPVAPGWACGHKVQNSAELIGLQVAFSICTLLLFAGDVFVTFEGEGCRGVLQGKPVLTYAVLAGLERRKCLVLFIVLNSMPGLLYADVSRIYYFTTNGYKIWGLSCIMVANFFSFGVVFVLSLLDMLPFRLDYVIGYSAPLFLYSAIVAITAASCSDVLYQSAYNKFYAASPYLSTTTVVIVDTDSSSCSSPFLVALHVNDADWPSGSYTAEGTPPVVTLLASAIAPPLGIALGVSIAVASMLHWRAHNSLALYIGWSKTNSFLLFARVPNLITALPLEQDNAIKIGNKCYCKPSTQALMGFATVEPFVADANAVVPANTTAKHNAEVYRVISIYSLIPALVWPQFVPLDGKIEHHQFKAVEAATTLDAAKRFRHTRGDCVS</sequence>
<gene>
    <name evidence="4" type="primary">Aste57867_24220</name>
    <name evidence="3" type="ORF">As57867_024145</name>
    <name evidence="4" type="ORF">ASTE57867_24220</name>
</gene>
<evidence type="ECO:0000313" key="3">
    <source>
        <dbReference type="EMBL" id="KAF0683750.1"/>
    </source>
</evidence>
<feature type="transmembrane region" description="Helical" evidence="2">
    <location>
        <begin position="417"/>
        <end position="440"/>
    </location>
</feature>
<evidence type="ECO:0000313" key="5">
    <source>
        <dbReference type="Proteomes" id="UP000332933"/>
    </source>
</evidence>
<evidence type="ECO:0000256" key="1">
    <source>
        <dbReference type="SAM" id="MobiDB-lite"/>
    </source>
</evidence>
<reference evidence="4 5" key="1">
    <citation type="submission" date="2019-03" db="EMBL/GenBank/DDBJ databases">
        <authorList>
            <person name="Gaulin E."/>
            <person name="Dumas B."/>
        </authorList>
    </citation>
    <scope>NUCLEOTIDE SEQUENCE [LARGE SCALE GENOMIC DNA]</scope>
    <source>
        <strain evidence="4">CBS 568.67</strain>
    </source>
</reference>
<feature type="transmembrane region" description="Helical" evidence="2">
    <location>
        <begin position="387"/>
        <end position="411"/>
    </location>
</feature>
<keyword evidence="2" id="KW-1133">Transmembrane helix</keyword>
<keyword evidence="2" id="KW-0472">Membrane</keyword>
<feature type="transmembrane region" description="Helical" evidence="2">
    <location>
        <begin position="73"/>
        <end position="93"/>
    </location>
</feature>
<accession>A0A485LPT6</accession>
<feature type="compositionally biased region" description="Low complexity" evidence="1">
    <location>
        <begin position="15"/>
        <end position="26"/>
    </location>
</feature>
<dbReference type="Proteomes" id="UP000332933">
    <property type="component" value="Unassembled WGS sequence"/>
</dbReference>
<organism evidence="4 5">
    <name type="scientific">Aphanomyces stellatus</name>
    <dbReference type="NCBI Taxonomy" id="120398"/>
    <lineage>
        <taxon>Eukaryota</taxon>
        <taxon>Sar</taxon>
        <taxon>Stramenopiles</taxon>
        <taxon>Oomycota</taxon>
        <taxon>Saprolegniomycetes</taxon>
        <taxon>Saprolegniales</taxon>
        <taxon>Verrucalvaceae</taxon>
        <taxon>Aphanomyces</taxon>
    </lineage>
</organism>
<keyword evidence="5" id="KW-1185">Reference proteome</keyword>
<feature type="region of interest" description="Disordered" evidence="1">
    <location>
        <begin position="1"/>
        <end position="57"/>
    </location>
</feature>
<dbReference type="EMBL" id="VJMH01007374">
    <property type="protein sequence ID" value="KAF0683750.1"/>
    <property type="molecule type" value="Genomic_DNA"/>
</dbReference>
<dbReference type="EMBL" id="CAADRA010007400">
    <property type="protein sequence ID" value="VFU00861.1"/>
    <property type="molecule type" value="Genomic_DNA"/>
</dbReference>
<reference evidence="3" key="2">
    <citation type="submission" date="2019-06" db="EMBL/GenBank/DDBJ databases">
        <title>Genomics analysis of Aphanomyces spp. identifies a new class of oomycete effector associated with host adaptation.</title>
        <authorList>
            <person name="Gaulin E."/>
        </authorList>
    </citation>
    <scope>NUCLEOTIDE SEQUENCE</scope>
    <source>
        <strain evidence="3">CBS 578.67</strain>
    </source>
</reference>